<feature type="transmembrane region" description="Helical" evidence="7">
    <location>
        <begin position="198"/>
        <end position="221"/>
    </location>
</feature>
<feature type="domain" description="Threonine/serine exporter-like N-terminal" evidence="8">
    <location>
        <begin position="18"/>
        <end position="250"/>
    </location>
</feature>
<reference evidence="9" key="2">
    <citation type="submission" date="2016-01" db="EMBL/GenBank/DDBJ databases">
        <authorList>
            <person name="Oliw E.H."/>
        </authorList>
    </citation>
    <scope>NUCLEOTIDE SEQUENCE [LARGE SCALE GENOMIC DNA]</scope>
    <source>
        <strain evidence="9">MJR7757B</strain>
    </source>
</reference>
<dbReference type="Pfam" id="PF06738">
    <property type="entry name" value="ThrE"/>
    <property type="match status" value="1"/>
</dbReference>
<dbReference type="AlphaFoldDB" id="A0A133NFT0"/>
<evidence type="ECO:0000256" key="7">
    <source>
        <dbReference type="SAM" id="Phobius"/>
    </source>
</evidence>
<evidence type="ECO:0000256" key="5">
    <source>
        <dbReference type="ARBA" id="ARBA00023136"/>
    </source>
</evidence>
<evidence type="ECO:0000313" key="11">
    <source>
        <dbReference type="Proteomes" id="UP000070401"/>
    </source>
</evidence>
<dbReference type="GO" id="GO:0005886">
    <property type="term" value="C:plasma membrane"/>
    <property type="evidence" value="ECO:0007669"/>
    <property type="project" value="UniProtKB-SubCell"/>
</dbReference>
<dbReference type="InterPro" id="IPR050539">
    <property type="entry name" value="ThrE_Dicarb/AminoAcid_Exp"/>
</dbReference>
<dbReference type="PATRIC" id="fig|851.8.peg.2196"/>
<dbReference type="STRING" id="1408287.GCA_000493815_00052"/>
<feature type="transmembrane region" description="Helical" evidence="7">
    <location>
        <begin position="121"/>
        <end position="139"/>
    </location>
</feature>
<feature type="transmembrane region" description="Helical" evidence="7">
    <location>
        <begin position="145"/>
        <end position="163"/>
    </location>
</feature>
<evidence type="ECO:0000313" key="9">
    <source>
        <dbReference type="EMBL" id="KXA15107.1"/>
    </source>
</evidence>
<proteinExistence type="inferred from homology"/>
<reference evidence="11" key="1">
    <citation type="submission" date="2016-01" db="EMBL/GenBank/DDBJ databases">
        <authorList>
            <person name="Mitreva M."/>
            <person name="Pepin K.H."/>
            <person name="Mihindukulasuriya K.A."/>
            <person name="Fulton R."/>
            <person name="Fronick C."/>
            <person name="O'Laughlin M."/>
            <person name="Miner T."/>
            <person name="Herter B."/>
            <person name="Rosa B.A."/>
            <person name="Cordes M."/>
            <person name="Tomlinson C."/>
            <person name="Wollam A."/>
            <person name="Palsikar V.B."/>
            <person name="Mardis E.R."/>
            <person name="Wilson R.K."/>
        </authorList>
    </citation>
    <scope>NUCLEOTIDE SEQUENCE [LARGE SCALE GENOMIC DNA]</scope>
    <source>
        <strain evidence="11">MJR7757B</strain>
    </source>
</reference>
<comment type="similarity">
    <text evidence="6">Belongs to the ThrE exporter (TC 2.A.79) family.</text>
</comment>
<dbReference type="GO" id="GO:0022857">
    <property type="term" value="F:transmembrane transporter activity"/>
    <property type="evidence" value="ECO:0007669"/>
    <property type="project" value="InterPro"/>
</dbReference>
<keyword evidence="5 7" id="KW-0472">Membrane</keyword>
<protein>
    <recommendedName>
        <fullName evidence="8">Threonine/serine exporter-like N-terminal domain-containing protein</fullName>
    </recommendedName>
</protein>
<name>A0A133NFT0_FUSNU</name>
<keyword evidence="2" id="KW-1003">Cell membrane</keyword>
<keyword evidence="11" id="KW-1185">Reference proteome</keyword>
<organism evidence="9 11">
    <name type="scientific">Fusobacterium nucleatum</name>
    <dbReference type="NCBI Taxonomy" id="851"/>
    <lineage>
        <taxon>Bacteria</taxon>
        <taxon>Fusobacteriati</taxon>
        <taxon>Fusobacteriota</taxon>
        <taxon>Fusobacteriia</taxon>
        <taxon>Fusobacteriales</taxon>
        <taxon>Fusobacteriaceae</taxon>
        <taxon>Fusobacterium</taxon>
    </lineage>
</organism>
<dbReference type="GO" id="GO:0015744">
    <property type="term" value="P:succinate transport"/>
    <property type="evidence" value="ECO:0007669"/>
    <property type="project" value="TreeGrafter"/>
</dbReference>
<dbReference type="PANTHER" id="PTHR34390:SF2">
    <property type="entry name" value="SUCCINATE TRANSPORTER SUBUNIT YJJP-RELATED"/>
    <property type="match status" value="1"/>
</dbReference>
<dbReference type="InterPro" id="IPR010619">
    <property type="entry name" value="ThrE-like_N"/>
</dbReference>
<keyword evidence="3 7" id="KW-0812">Transmembrane</keyword>
<accession>A0A133NFT0</accession>
<evidence type="ECO:0000256" key="6">
    <source>
        <dbReference type="ARBA" id="ARBA00034125"/>
    </source>
</evidence>
<evidence type="ECO:0000256" key="2">
    <source>
        <dbReference type="ARBA" id="ARBA00022475"/>
    </source>
</evidence>
<dbReference type="eggNOG" id="COG2966">
    <property type="taxonomic scope" value="Bacteria"/>
</dbReference>
<evidence type="ECO:0000256" key="3">
    <source>
        <dbReference type="ARBA" id="ARBA00022692"/>
    </source>
</evidence>
<reference evidence="10 12" key="3">
    <citation type="submission" date="2017-09" db="EMBL/GenBank/DDBJ databases">
        <title>Bacterial strain isolated from the female urinary microbiota.</title>
        <authorList>
            <person name="Thomas-White K."/>
            <person name="Kumar N."/>
            <person name="Forster S."/>
            <person name="Putonti C."/>
            <person name="Lawley T."/>
            <person name="Wolfe A.J."/>
        </authorList>
    </citation>
    <scope>NUCLEOTIDE SEQUENCE [LARGE SCALE GENOMIC DNA]</scope>
    <source>
        <strain evidence="10 12">UMB0249</strain>
    </source>
</reference>
<dbReference type="PANTHER" id="PTHR34390">
    <property type="entry name" value="UPF0442 PROTEIN YJJB-RELATED"/>
    <property type="match status" value="1"/>
</dbReference>
<evidence type="ECO:0000259" key="8">
    <source>
        <dbReference type="Pfam" id="PF06738"/>
    </source>
</evidence>
<dbReference type="Proteomes" id="UP000235733">
    <property type="component" value="Unassembled WGS sequence"/>
</dbReference>
<comment type="subcellular location">
    <subcellularLocation>
        <location evidence="1">Cell membrane</location>
        <topology evidence="1">Multi-pass membrane protein</topology>
    </subcellularLocation>
</comment>
<evidence type="ECO:0000313" key="12">
    <source>
        <dbReference type="Proteomes" id="UP000235733"/>
    </source>
</evidence>
<comment type="caution">
    <text evidence="9">The sequence shown here is derived from an EMBL/GenBank/DDBJ whole genome shotgun (WGS) entry which is preliminary data.</text>
</comment>
<dbReference type="EMBL" id="PNHC01000001">
    <property type="protein sequence ID" value="PMC71110.1"/>
    <property type="molecule type" value="Genomic_DNA"/>
</dbReference>
<gene>
    <name evidence="10" type="ORF">CJ209_02040</name>
    <name evidence="9" type="ORF">HMPREF3221_02177</name>
</gene>
<evidence type="ECO:0000256" key="1">
    <source>
        <dbReference type="ARBA" id="ARBA00004651"/>
    </source>
</evidence>
<feature type="transmembrane region" description="Helical" evidence="7">
    <location>
        <begin position="170"/>
        <end position="192"/>
    </location>
</feature>
<evidence type="ECO:0000313" key="10">
    <source>
        <dbReference type="EMBL" id="PMC71110.1"/>
    </source>
</evidence>
<sequence>MREAMQYDNFVMKVLSMANTIGKILLTSGAETYRVEKAISIICKRFDLKAETFVTMTCVLTSAKKRDGETITEVNRIYTVSNNLDKIDKIHKILLNIHKYELEDLEKEVKKIQIQTVYKKNTLLVSYFFSAAFFAILFGGKFKDFLVAGFGGIIIFYMTKFANKLKLNNFFINTLGGFLITILSILATKVGIVSTPSYSAIGTLMLLVPGLALTNAIRDLINGDLIAGTSRTVEAALVGSALAIGAGFALFAMSYF</sequence>
<keyword evidence="4 7" id="KW-1133">Transmembrane helix</keyword>
<dbReference type="Proteomes" id="UP000070401">
    <property type="component" value="Unassembled WGS sequence"/>
</dbReference>
<evidence type="ECO:0000256" key="4">
    <source>
        <dbReference type="ARBA" id="ARBA00022989"/>
    </source>
</evidence>
<dbReference type="EMBL" id="LRPY01000237">
    <property type="protein sequence ID" value="KXA15107.1"/>
    <property type="molecule type" value="Genomic_DNA"/>
</dbReference>
<feature type="transmembrane region" description="Helical" evidence="7">
    <location>
        <begin position="233"/>
        <end position="255"/>
    </location>
</feature>